<keyword evidence="1" id="KW-0732">Signal</keyword>
<dbReference type="InParanoid" id="A0A1Z5TG99"/>
<keyword evidence="3" id="KW-1185">Reference proteome</keyword>
<dbReference type="EMBL" id="MUNK01000050">
    <property type="protein sequence ID" value="OTA35020.1"/>
    <property type="molecule type" value="Genomic_DNA"/>
</dbReference>
<sequence>MKFSILALLVALLAATEVTAVSDHVVCYTKNDMAIDAIHAFCSKKNIVVPSPYAHKGGVARKSGKKKNGTDWAVAVSAHIDGNCKPAQWVPQKYCMSQFKTMCAKAPKGAGGASERRFGRNKCQKWSIVVKARPKFKNFPLLTN</sequence>
<name>A0A1Z5TG99_HORWE</name>
<organism evidence="2 3">
    <name type="scientific">Hortaea werneckii EXF-2000</name>
    <dbReference type="NCBI Taxonomy" id="1157616"/>
    <lineage>
        <taxon>Eukaryota</taxon>
        <taxon>Fungi</taxon>
        <taxon>Dikarya</taxon>
        <taxon>Ascomycota</taxon>
        <taxon>Pezizomycotina</taxon>
        <taxon>Dothideomycetes</taxon>
        <taxon>Dothideomycetidae</taxon>
        <taxon>Mycosphaerellales</taxon>
        <taxon>Teratosphaeriaceae</taxon>
        <taxon>Hortaea</taxon>
    </lineage>
</organism>
<gene>
    <name evidence="2" type="ORF">BTJ68_05209</name>
</gene>
<dbReference type="OrthoDB" id="3828405at2759"/>
<evidence type="ECO:0000256" key="1">
    <source>
        <dbReference type="SAM" id="SignalP"/>
    </source>
</evidence>
<feature type="signal peptide" evidence="1">
    <location>
        <begin position="1"/>
        <end position="20"/>
    </location>
</feature>
<dbReference type="AlphaFoldDB" id="A0A1Z5TG99"/>
<proteinExistence type="predicted"/>
<evidence type="ECO:0000313" key="2">
    <source>
        <dbReference type="EMBL" id="OTA35020.1"/>
    </source>
</evidence>
<comment type="caution">
    <text evidence="2">The sequence shown here is derived from an EMBL/GenBank/DDBJ whole genome shotgun (WGS) entry which is preliminary data.</text>
</comment>
<reference evidence="2 3" key="1">
    <citation type="submission" date="2017-01" db="EMBL/GenBank/DDBJ databases">
        <title>The recent genome duplication of the halophilic yeast Hortaea werneckii: insights from long-read sequencing.</title>
        <authorList>
            <person name="Sinha S."/>
            <person name="Flibotte S."/>
            <person name="Neira M."/>
            <person name="Lenassi M."/>
            <person name="Gostincar C."/>
            <person name="Stajich J.E."/>
            <person name="Nislow C.E."/>
        </authorList>
    </citation>
    <scope>NUCLEOTIDE SEQUENCE [LARGE SCALE GENOMIC DNA]</scope>
    <source>
        <strain evidence="2 3">EXF-2000</strain>
    </source>
</reference>
<dbReference type="Proteomes" id="UP000194280">
    <property type="component" value="Unassembled WGS sequence"/>
</dbReference>
<dbReference type="VEuPathDB" id="FungiDB:BTJ68_05209"/>
<accession>A0A1Z5TG99</accession>
<evidence type="ECO:0000313" key="3">
    <source>
        <dbReference type="Proteomes" id="UP000194280"/>
    </source>
</evidence>
<protein>
    <submittedName>
        <fullName evidence="2">Uncharacterized protein</fullName>
    </submittedName>
</protein>
<feature type="chain" id="PRO_5013392085" evidence="1">
    <location>
        <begin position="21"/>
        <end position="144"/>
    </location>
</feature>